<evidence type="ECO:0000313" key="4">
    <source>
        <dbReference type="Proteomes" id="UP001595901"/>
    </source>
</evidence>
<feature type="region of interest" description="Disordered" evidence="1">
    <location>
        <begin position="34"/>
        <end position="60"/>
    </location>
</feature>
<dbReference type="InterPro" id="IPR044929">
    <property type="entry name" value="DNA/RNA_non-sp_Endonuclease_sf"/>
</dbReference>
<dbReference type="GO" id="GO:0004519">
    <property type="term" value="F:endonuclease activity"/>
    <property type="evidence" value="ECO:0007669"/>
    <property type="project" value="UniProtKB-KW"/>
</dbReference>
<organism evidence="3 4">
    <name type="scientific">Streptococcus dentapri</name>
    <dbReference type="NCBI Taxonomy" id="573564"/>
    <lineage>
        <taxon>Bacteria</taxon>
        <taxon>Bacillati</taxon>
        <taxon>Bacillota</taxon>
        <taxon>Bacilli</taxon>
        <taxon>Lactobacillales</taxon>
        <taxon>Streptococcaceae</taxon>
        <taxon>Streptococcus</taxon>
    </lineage>
</organism>
<evidence type="ECO:0000256" key="1">
    <source>
        <dbReference type="SAM" id="MobiDB-lite"/>
    </source>
</evidence>
<protein>
    <submittedName>
        <fullName evidence="3">DNA/RNA non-specific endonuclease</fullName>
    </submittedName>
</protein>
<feature type="domain" description="Type VII secretion system protein EssD-like" evidence="2">
    <location>
        <begin position="3"/>
        <end position="107"/>
    </location>
</feature>
<gene>
    <name evidence="3" type="ORF">ACFOSE_07325</name>
</gene>
<evidence type="ECO:0000313" key="3">
    <source>
        <dbReference type="EMBL" id="MFC3932569.1"/>
    </source>
</evidence>
<dbReference type="RefSeq" id="WP_380432067.1">
    <property type="nucleotide sequence ID" value="NZ_JBHSAC010000060.1"/>
</dbReference>
<feature type="compositionally biased region" description="Basic and acidic residues" evidence="1">
    <location>
        <begin position="48"/>
        <end position="57"/>
    </location>
</feature>
<reference evidence="4" key="1">
    <citation type="journal article" date="2019" name="Int. J. Syst. Evol. Microbiol.">
        <title>The Global Catalogue of Microorganisms (GCM) 10K type strain sequencing project: providing services to taxonomists for standard genome sequencing and annotation.</title>
        <authorList>
            <consortium name="The Broad Institute Genomics Platform"/>
            <consortium name="The Broad Institute Genome Sequencing Center for Infectious Disease"/>
            <person name="Wu L."/>
            <person name="Ma J."/>
        </authorList>
    </citation>
    <scope>NUCLEOTIDE SEQUENCE [LARGE SCALE GENOMIC DNA]</scope>
    <source>
        <strain evidence="4">CCUG 58728</strain>
    </source>
</reference>
<keyword evidence="3" id="KW-0255">Endonuclease</keyword>
<dbReference type="InterPro" id="IPR044927">
    <property type="entry name" value="Endonuclea_NS_2"/>
</dbReference>
<accession>A0ABV8D200</accession>
<name>A0ABV8D200_9STRE</name>
<dbReference type="Gene3D" id="3.40.570.10">
    <property type="entry name" value="Extracellular Endonuclease, subunit A"/>
    <property type="match status" value="1"/>
</dbReference>
<dbReference type="Pfam" id="PF13930">
    <property type="entry name" value="Endonuclea_NS_2"/>
    <property type="match status" value="1"/>
</dbReference>
<dbReference type="Proteomes" id="UP001595901">
    <property type="component" value="Unassembled WGS sequence"/>
</dbReference>
<keyword evidence="3" id="KW-0540">Nuclease</keyword>
<keyword evidence="3" id="KW-0378">Hydrolase</keyword>
<evidence type="ECO:0000259" key="2">
    <source>
        <dbReference type="Pfam" id="PF13930"/>
    </source>
</evidence>
<keyword evidence="4" id="KW-1185">Reference proteome</keyword>
<dbReference type="EMBL" id="JBHSAC010000060">
    <property type="protein sequence ID" value="MFC3932569.1"/>
    <property type="molecule type" value="Genomic_DNA"/>
</dbReference>
<proteinExistence type="predicted"/>
<sequence>MTYQASEFEYLYQTDDLGRLDNWHTDELQLTERDVRLRHDPNTPGKQSGDHAGHIAGDRFGGSPLRDNLVSQLSDVNLSSYKKIENQWAKAVKEGKKVTVDVNINYTRGAS</sequence>
<comment type="caution">
    <text evidence="3">The sequence shown here is derived from an EMBL/GenBank/DDBJ whole genome shotgun (WGS) entry which is preliminary data.</text>
</comment>